<dbReference type="GO" id="GO:0099518">
    <property type="term" value="P:vesicle cytoskeletal trafficking"/>
    <property type="evidence" value="ECO:0007669"/>
    <property type="project" value="TreeGrafter"/>
</dbReference>
<sequence length="296" mass="33808">MYKHENEDIVESYKCITSKLRKRFLRKPNVAEASEEFHALSLRCERMQNFEFAGLCSLGVAKCEGSLGNSHLENESLLKAARSFYCAANLDRKIGSILVKNENKNASLNCYHHAISRYRENSPLCIAAHMEAKHALQNDLTKDVDLDHIKNINPNLTLIALTDKMETVIENGDYNTALEVIHQMDSCIPSARGFYKDTMIRNEITKMLLLIILEPPIGKLTMSQAKLIEKYSWADFNDSKDGFELPKHLDFLLRSLVAAWQCKDVRSFKTIRVQLVPYLTSTQKKLLANITRKQLV</sequence>
<dbReference type="AlphaFoldDB" id="A0A6M2DEV4"/>
<protein>
    <recommendedName>
        <fullName evidence="2">Factor VIII intron 22 protein</fullName>
    </recommendedName>
</protein>
<dbReference type="PANTHER" id="PTHR16797:SF4">
    <property type="entry name" value="40-KDA HUNTINGTIN-ASSOCIATED PROTEIN"/>
    <property type="match status" value="1"/>
</dbReference>
<dbReference type="InterPro" id="IPR011990">
    <property type="entry name" value="TPR-like_helical_dom_sf"/>
</dbReference>
<dbReference type="GO" id="GO:0005769">
    <property type="term" value="C:early endosome"/>
    <property type="evidence" value="ECO:0007669"/>
    <property type="project" value="TreeGrafter"/>
</dbReference>
<proteinExistence type="predicted"/>
<name>A0A6M2DEV4_XENCH</name>
<evidence type="ECO:0000313" key="1">
    <source>
        <dbReference type="EMBL" id="NOV44823.1"/>
    </source>
</evidence>
<evidence type="ECO:0008006" key="2">
    <source>
        <dbReference type="Google" id="ProtNLM"/>
    </source>
</evidence>
<reference evidence="1" key="1">
    <citation type="submission" date="2020-03" db="EMBL/GenBank/DDBJ databases">
        <title>Transcriptomic Profiling of the Digestive Tract of the Rat Flea, Xenopsylla cheopis, Following Blood Feeding and Infection with Yersinia pestis.</title>
        <authorList>
            <person name="Bland D.M."/>
            <person name="Martens C.A."/>
            <person name="Virtaneva K."/>
            <person name="Kanakabandi K."/>
            <person name="Long D."/>
            <person name="Rosenke R."/>
            <person name="Saturday G.A."/>
            <person name="Hoyt F.H."/>
            <person name="Bruno D.P."/>
            <person name="Ribeiro J.M.C."/>
            <person name="Hinnebusch J."/>
        </authorList>
    </citation>
    <scope>NUCLEOTIDE SEQUENCE</scope>
</reference>
<dbReference type="Gene3D" id="1.25.40.10">
    <property type="entry name" value="Tetratricopeptide repeat domain"/>
    <property type="match status" value="1"/>
</dbReference>
<accession>A0A6M2DEV4</accession>
<dbReference type="InterPro" id="IPR039494">
    <property type="entry name" value="F8A"/>
</dbReference>
<dbReference type="EMBL" id="GIIL01001097">
    <property type="protein sequence ID" value="NOV44823.1"/>
    <property type="molecule type" value="Transcribed_RNA"/>
</dbReference>
<organism evidence="1">
    <name type="scientific">Xenopsylla cheopis</name>
    <name type="common">Oriental rat flea</name>
    <name type="synonym">Pulex cheopis</name>
    <dbReference type="NCBI Taxonomy" id="163159"/>
    <lineage>
        <taxon>Eukaryota</taxon>
        <taxon>Metazoa</taxon>
        <taxon>Ecdysozoa</taxon>
        <taxon>Arthropoda</taxon>
        <taxon>Hexapoda</taxon>
        <taxon>Insecta</taxon>
        <taxon>Pterygota</taxon>
        <taxon>Neoptera</taxon>
        <taxon>Endopterygota</taxon>
        <taxon>Siphonaptera</taxon>
        <taxon>Pulicidae</taxon>
        <taxon>Xenopsyllinae</taxon>
        <taxon>Xenopsylla</taxon>
    </lineage>
</organism>
<dbReference type="PANTHER" id="PTHR16797">
    <property type="entry name" value="FACTOR VIII-ASSOCIATED GENE 1"/>
    <property type="match status" value="1"/>
</dbReference>